<gene>
    <name evidence="3" type="ORF">BN1723_015163</name>
</gene>
<dbReference type="Proteomes" id="UP000045706">
    <property type="component" value="Unassembled WGS sequence"/>
</dbReference>
<evidence type="ECO:0000259" key="2">
    <source>
        <dbReference type="PROSITE" id="PS51502"/>
    </source>
</evidence>
<name>A0A0G4MRY3_VERLO</name>
<dbReference type="SMART" id="SM00886">
    <property type="entry name" value="Dabb"/>
    <property type="match status" value="1"/>
</dbReference>
<dbReference type="InterPro" id="IPR013097">
    <property type="entry name" value="Dabb"/>
</dbReference>
<dbReference type="InterPro" id="IPR011008">
    <property type="entry name" value="Dimeric_a/b-barrel"/>
</dbReference>
<dbReference type="AlphaFoldDB" id="A0A0G4MRY3"/>
<evidence type="ECO:0000313" key="4">
    <source>
        <dbReference type="Proteomes" id="UP000045706"/>
    </source>
</evidence>
<organism evidence="3 4">
    <name type="scientific">Verticillium longisporum</name>
    <name type="common">Verticillium dahliae var. longisporum</name>
    <dbReference type="NCBI Taxonomy" id="100787"/>
    <lineage>
        <taxon>Eukaryota</taxon>
        <taxon>Fungi</taxon>
        <taxon>Dikarya</taxon>
        <taxon>Ascomycota</taxon>
        <taxon>Pezizomycotina</taxon>
        <taxon>Sordariomycetes</taxon>
        <taxon>Hypocreomycetidae</taxon>
        <taxon>Glomerellales</taxon>
        <taxon>Plectosphaerellaceae</taxon>
        <taxon>Verticillium</taxon>
    </lineage>
</organism>
<dbReference type="Pfam" id="PF07876">
    <property type="entry name" value="Dabb"/>
    <property type="match status" value="1"/>
</dbReference>
<dbReference type="InterPro" id="IPR044662">
    <property type="entry name" value="HS1/DABB1-like"/>
</dbReference>
<reference evidence="4" key="1">
    <citation type="submission" date="2015-05" db="EMBL/GenBank/DDBJ databases">
        <authorList>
            <person name="Fogelqvist Johan"/>
        </authorList>
    </citation>
    <scope>NUCLEOTIDE SEQUENCE [LARGE SCALE GENOMIC DNA]</scope>
</reference>
<dbReference type="EMBL" id="CVQI01029668">
    <property type="protein sequence ID" value="CRK36974.1"/>
    <property type="molecule type" value="Genomic_DNA"/>
</dbReference>
<evidence type="ECO:0000256" key="1">
    <source>
        <dbReference type="ARBA" id="ARBA00011738"/>
    </source>
</evidence>
<dbReference type="PROSITE" id="PS51502">
    <property type="entry name" value="S_R_A_B_BARREL"/>
    <property type="match status" value="1"/>
</dbReference>
<feature type="domain" description="Stress-response A/B barrel" evidence="2">
    <location>
        <begin position="36"/>
        <end position="134"/>
    </location>
</feature>
<evidence type="ECO:0000313" key="3">
    <source>
        <dbReference type="EMBL" id="CRK36974.1"/>
    </source>
</evidence>
<dbReference type="PANTHER" id="PTHR33178">
    <property type="match status" value="1"/>
</dbReference>
<proteinExistence type="predicted"/>
<dbReference type="Gene3D" id="3.30.70.100">
    <property type="match status" value="1"/>
</dbReference>
<dbReference type="SUPFAM" id="SSF54909">
    <property type="entry name" value="Dimeric alpha+beta barrel"/>
    <property type="match status" value="1"/>
</dbReference>
<accession>A0A0G4MRY3</accession>
<sequence length="159" mass="18277">MNCDQPDSTKRRQPLHSDNSNITLAEHNQLPATMTIIHIVLFKFKPEVSKEHKETFMHELRQLRFLSCVKDQNLHVGSPSLTDPIEKSKGFEIALVSYHPGPAALAEYQASKEHERVTSTYLWPYKEDVVRFDFEIGNTTEEERLGEMMAYNALKNIGC</sequence>
<comment type="subunit">
    <text evidence="1">Homodimer.</text>
</comment>
<protein>
    <recommendedName>
        <fullName evidence="2">Stress-response A/B barrel domain-containing protein</fullName>
    </recommendedName>
</protein>
<dbReference type="PANTHER" id="PTHR33178:SF17">
    <property type="entry name" value="STRESS-RESPONSE A_B BARREL DOMAIN-CONTAINING PROTEIN"/>
    <property type="match status" value="1"/>
</dbReference>